<accession>A0A6L5Y8X4</accession>
<evidence type="ECO:0000313" key="2">
    <source>
        <dbReference type="Proteomes" id="UP000474676"/>
    </source>
</evidence>
<dbReference type="AlphaFoldDB" id="A0A6L5Y8X4"/>
<proteinExistence type="predicted"/>
<keyword evidence="2" id="KW-1185">Reference proteome</keyword>
<name>A0A6L5Y8X4_9FIRM</name>
<comment type="caution">
    <text evidence="1">The sequence shown here is derived from an EMBL/GenBank/DDBJ whole genome shotgun (WGS) entry which is preliminary data.</text>
</comment>
<dbReference type="Proteomes" id="UP000474676">
    <property type="component" value="Unassembled WGS sequence"/>
</dbReference>
<gene>
    <name evidence="1" type="ORF">FYJ64_08850</name>
</gene>
<dbReference type="EMBL" id="VUMZ01000008">
    <property type="protein sequence ID" value="MST52412.1"/>
    <property type="molecule type" value="Genomic_DNA"/>
</dbReference>
<protein>
    <submittedName>
        <fullName evidence="1">Uncharacterized protein</fullName>
    </submittedName>
</protein>
<organism evidence="1 2">
    <name type="scientific">Hornefia butyriciproducens</name>
    <dbReference type="NCBI Taxonomy" id="2652293"/>
    <lineage>
        <taxon>Bacteria</taxon>
        <taxon>Bacillati</taxon>
        <taxon>Bacillota</taxon>
        <taxon>Clostridia</taxon>
        <taxon>Peptostreptococcales</taxon>
        <taxon>Anaerovoracaceae</taxon>
        <taxon>Hornefia</taxon>
    </lineage>
</organism>
<evidence type="ECO:0000313" key="1">
    <source>
        <dbReference type="EMBL" id="MST52412.1"/>
    </source>
</evidence>
<sequence>MLFSPAQLAVPVLHSRSSVDPDIDPDGECVSAEKKSEVEMEVRDNGSVFWDDQIGGIAEPMLFLVGLKEAYENGKDHAWIGKIQDDGLQIAINSFSDIQIRIAELIVFEDKSVPDILRTVNIDMKRLNTELFIMHDLICRFV</sequence>
<reference evidence="1 2" key="1">
    <citation type="submission" date="2019-08" db="EMBL/GenBank/DDBJ databases">
        <title>In-depth cultivation of the pig gut microbiome towards novel bacterial diversity and tailored functional studies.</title>
        <authorList>
            <person name="Wylensek D."/>
            <person name="Hitch T.C.A."/>
            <person name="Clavel T."/>
        </authorList>
    </citation>
    <scope>NUCLEOTIDE SEQUENCE [LARGE SCALE GENOMIC DNA]</scope>
    <source>
        <strain evidence="1 2">WCA-MUC-591-APC-3H</strain>
    </source>
</reference>